<evidence type="ECO:0000313" key="3">
    <source>
        <dbReference type="EMBL" id="MTD17058.1"/>
    </source>
</evidence>
<feature type="domain" description="AB hydrolase-1" evidence="2">
    <location>
        <begin position="48"/>
        <end position="302"/>
    </location>
</feature>
<dbReference type="Gene3D" id="3.40.50.1820">
    <property type="entry name" value="alpha/beta hydrolase"/>
    <property type="match status" value="1"/>
</dbReference>
<dbReference type="Proteomes" id="UP000460221">
    <property type="component" value="Unassembled WGS sequence"/>
</dbReference>
<dbReference type="PRINTS" id="PR00412">
    <property type="entry name" value="EPOXHYDRLASE"/>
</dbReference>
<evidence type="ECO:0000259" key="2">
    <source>
        <dbReference type="Pfam" id="PF00561"/>
    </source>
</evidence>
<dbReference type="GO" id="GO:0016787">
    <property type="term" value="F:hydrolase activity"/>
    <property type="evidence" value="ECO:0007669"/>
    <property type="project" value="UniProtKB-KW"/>
</dbReference>
<reference evidence="3 4" key="1">
    <citation type="submission" date="2019-11" db="EMBL/GenBank/DDBJ databases">
        <authorList>
            <person name="Jiang L.-Q."/>
        </authorList>
    </citation>
    <scope>NUCLEOTIDE SEQUENCE [LARGE SCALE GENOMIC DNA]</scope>
    <source>
        <strain evidence="3 4">YIM 132087</strain>
    </source>
</reference>
<gene>
    <name evidence="3" type="ORF">GIS00_24280</name>
</gene>
<dbReference type="InterPro" id="IPR000639">
    <property type="entry name" value="Epox_hydrolase-like"/>
</dbReference>
<dbReference type="AlphaFoldDB" id="A0A7K1FSE5"/>
<evidence type="ECO:0000256" key="1">
    <source>
        <dbReference type="ARBA" id="ARBA00022801"/>
    </source>
</evidence>
<comment type="caution">
    <text evidence="3">The sequence shown here is derived from an EMBL/GenBank/DDBJ whole genome shotgun (WGS) entry which is preliminary data.</text>
</comment>
<evidence type="ECO:0000313" key="4">
    <source>
        <dbReference type="Proteomes" id="UP000460221"/>
    </source>
</evidence>
<name>A0A7K1FSE5_9ACTN</name>
<organism evidence="3 4">
    <name type="scientific">Nakamurella alba</name>
    <dbReference type="NCBI Taxonomy" id="2665158"/>
    <lineage>
        <taxon>Bacteria</taxon>
        <taxon>Bacillati</taxon>
        <taxon>Actinomycetota</taxon>
        <taxon>Actinomycetes</taxon>
        <taxon>Nakamurellales</taxon>
        <taxon>Nakamurellaceae</taxon>
        <taxon>Nakamurella</taxon>
    </lineage>
</organism>
<dbReference type="PANTHER" id="PTHR43329">
    <property type="entry name" value="EPOXIDE HYDROLASE"/>
    <property type="match status" value="1"/>
</dbReference>
<sequence>MALTGPFDHDGAPAVAAFPAHAVDETLRHRTVSANGIRFHVVESGTGPLVLLLHGFGQYWLNWRHQLPALAAAGFRAVAVDLRGSGGSDKPPRGYDAFTLSADIAGLVRALGERKATLIGQGYGGVLAFDTAIIHPTVVEKVVAIAAPSPMRTAKVHRVRTDPYRRLLHFAAMPFVPDRRLARADGSMLERIVRSQAGAAWKASADFRETIAAMRRAIVVPGAAKGAIEKLRWVARSPWRADGLRHREALEQPVQAPVLHIAGDADRFTPTAALADAAGHCAGGYRREVVPGVGHYPAEEAPEVVNALIVDFLRS</sequence>
<dbReference type="InterPro" id="IPR029058">
    <property type="entry name" value="AB_hydrolase_fold"/>
</dbReference>
<dbReference type="Pfam" id="PF00561">
    <property type="entry name" value="Abhydrolase_1"/>
    <property type="match status" value="1"/>
</dbReference>
<accession>A0A7K1FSE5</accession>
<dbReference type="PRINTS" id="PR00111">
    <property type="entry name" value="ABHYDROLASE"/>
</dbReference>
<dbReference type="EMBL" id="WLYK01000013">
    <property type="protein sequence ID" value="MTD17058.1"/>
    <property type="molecule type" value="Genomic_DNA"/>
</dbReference>
<keyword evidence="4" id="KW-1185">Reference proteome</keyword>
<keyword evidence="1 3" id="KW-0378">Hydrolase</keyword>
<dbReference type="SUPFAM" id="SSF53474">
    <property type="entry name" value="alpha/beta-Hydrolases"/>
    <property type="match status" value="1"/>
</dbReference>
<proteinExistence type="predicted"/>
<dbReference type="InterPro" id="IPR000073">
    <property type="entry name" value="AB_hydrolase_1"/>
</dbReference>
<protein>
    <submittedName>
        <fullName evidence="3">Alpha/beta fold hydrolase</fullName>
    </submittedName>
</protein>